<name>A0A1R3IN84_9ROSI</name>
<dbReference type="InterPro" id="IPR005174">
    <property type="entry name" value="KIB1-4_b-propeller"/>
</dbReference>
<keyword evidence="3" id="KW-1185">Reference proteome</keyword>
<dbReference type="STRING" id="93759.A0A1R3IN84"/>
<evidence type="ECO:0000259" key="1">
    <source>
        <dbReference type="Pfam" id="PF03478"/>
    </source>
</evidence>
<proteinExistence type="predicted"/>
<dbReference type="AlphaFoldDB" id="A0A1R3IN84"/>
<feature type="domain" description="KIB1-4 beta-propeller" evidence="1">
    <location>
        <begin position="22"/>
        <end position="268"/>
    </location>
</feature>
<organism evidence="2 3">
    <name type="scientific">Corchorus olitorius</name>
    <dbReference type="NCBI Taxonomy" id="93759"/>
    <lineage>
        <taxon>Eukaryota</taxon>
        <taxon>Viridiplantae</taxon>
        <taxon>Streptophyta</taxon>
        <taxon>Embryophyta</taxon>
        <taxon>Tracheophyta</taxon>
        <taxon>Spermatophyta</taxon>
        <taxon>Magnoliopsida</taxon>
        <taxon>eudicotyledons</taxon>
        <taxon>Gunneridae</taxon>
        <taxon>Pentapetalae</taxon>
        <taxon>rosids</taxon>
        <taxon>malvids</taxon>
        <taxon>Malvales</taxon>
        <taxon>Malvaceae</taxon>
        <taxon>Grewioideae</taxon>
        <taxon>Apeibeae</taxon>
        <taxon>Corchorus</taxon>
    </lineage>
</organism>
<accession>A0A1R3IN84</accession>
<reference evidence="3" key="1">
    <citation type="submission" date="2013-09" db="EMBL/GenBank/DDBJ databases">
        <title>Corchorus olitorius genome sequencing.</title>
        <authorList>
            <person name="Alam M."/>
            <person name="Haque M.S."/>
            <person name="Islam M.S."/>
            <person name="Emdad E.M."/>
            <person name="Islam M.M."/>
            <person name="Ahmed B."/>
            <person name="Halim A."/>
            <person name="Hossen Q.M.M."/>
            <person name="Hossain M.Z."/>
            <person name="Ahmed R."/>
            <person name="Khan M.M."/>
            <person name="Islam R."/>
            <person name="Rashid M.M."/>
            <person name="Khan S.A."/>
            <person name="Rahman M.S."/>
            <person name="Alam M."/>
            <person name="Yahiya A.S."/>
            <person name="Khan M.S."/>
            <person name="Azam M.S."/>
            <person name="Haque T."/>
            <person name="Lashkar M.Z.H."/>
            <person name="Akhand A.I."/>
            <person name="Morshed G."/>
            <person name="Roy S."/>
            <person name="Uddin K.S."/>
            <person name="Rabeya T."/>
            <person name="Hossain A.S."/>
            <person name="Chowdhury A."/>
            <person name="Snigdha A.R."/>
            <person name="Mortoza M.S."/>
            <person name="Matin S.A."/>
            <person name="Hoque S.M.E."/>
            <person name="Islam M.K."/>
            <person name="Roy D.K."/>
            <person name="Haider R."/>
            <person name="Moosa M.M."/>
            <person name="Elias S.M."/>
            <person name="Hasan A.M."/>
            <person name="Jahan S."/>
            <person name="Shafiuddin M."/>
            <person name="Mahmood N."/>
            <person name="Shommy N.S."/>
        </authorList>
    </citation>
    <scope>NUCLEOTIDE SEQUENCE [LARGE SCALE GENOMIC DNA]</scope>
    <source>
        <strain evidence="3">cv. O-4</strain>
    </source>
</reference>
<dbReference type="PANTHER" id="PTHR33127">
    <property type="entry name" value="TRANSMEMBRANE PROTEIN"/>
    <property type="match status" value="1"/>
</dbReference>
<comment type="caution">
    <text evidence="2">The sequence shown here is derived from an EMBL/GenBank/DDBJ whole genome shotgun (WGS) entry which is preliminary data.</text>
</comment>
<dbReference type="EMBL" id="AWUE01017895">
    <property type="protein sequence ID" value="OMO84048.1"/>
    <property type="molecule type" value="Genomic_DNA"/>
</dbReference>
<gene>
    <name evidence="2" type="ORF">COLO4_22259</name>
</gene>
<protein>
    <recommendedName>
        <fullName evidence="1">KIB1-4 beta-propeller domain-containing protein</fullName>
    </recommendedName>
</protein>
<evidence type="ECO:0000313" key="2">
    <source>
        <dbReference type="EMBL" id="OMO84048.1"/>
    </source>
</evidence>
<evidence type="ECO:0000313" key="3">
    <source>
        <dbReference type="Proteomes" id="UP000187203"/>
    </source>
</evidence>
<dbReference type="Pfam" id="PF03478">
    <property type="entry name" value="Beta-prop_KIB1-4"/>
    <property type="match status" value="1"/>
</dbReference>
<dbReference type="Proteomes" id="UP000187203">
    <property type="component" value="Unassembled WGS sequence"/>
</dbReference>
<sequence length="313" mass="35557">MDPSSPWLISFPEINTNGKCIFFNPINNQTYETSIPELSHSKILFANYGWLLMIPDYNKIPFLFQLVTRKKILLPEIDFVWSAMSFTCSPNSSDCLVTGLSIVSGMCNVFVHKLGDGDLGGWNEYSISLPDGFDLGLTGYVPAFYKGKYYCLDRNGNLYIFDPTEVIARDIYRLNPNDGIPIFDICPKGGSSAYQIFMLENEGDLLAIFITKCKRIVHVYKWDESALRFCLVENLGNNMLFISNGAVFSKNAVARATGNRIYFPHFFDRKGPYASYSLATKSYHSFYGGYSQTNSYGLRELHMAFWFSLDQCQ</sequence>
<dbReference type="PANTHER" id="PTHR33127:SF5">
    <property type="entry name" value="TRANSMEMBRANE PROTEIN"/>
    <property type="match status" value="1"/>
</dbReference>
<dbReference type="OrthoDB" id="1000154at2759"/>